<sequence length="338" mass="37711">MLPIIEIVGSGVAGLCCAQAFVEKGCQVTLRSASNGIDESCCSWWAGGMLAPWCESESAEPLIFRLGQESLRYWQQHSQSMHSGGSLVLAHRRDQADIRQFAQRTTDYQELNRDQIGELEPDIDGRFDLGLHYPQEAHLNPRETLQALLDRLLASELFTAVFNERLDDQYLQSAPDGGWRIDCRGLAARDSLSDLRGVKGEMLILETAEITLSRPVRVLHPRHPIYIVPRSNDQFMVGATMIESDDRTHASARSVMELLSSAYALHPAFADAAIVQIGTDVRPAFTDNLPRLRRRGQLVYVNGLYRHGFLCAPAMAQRAVSLVLEGNIDEEVVDENHD</sequence>
<dbReference type="EC" id="1.4.3.3" evidence="6"/>
<keyword evidence="5 10" id="KW-0560">Oxidoreductase</keyword>
<dbReference type="SUPFAM" id="SSF54373">
    <property type="entry name" value="FAD-linked reductases, C-terminal domain"/>
    <property type="match status" value="1"/>
</dbReference>
<name>A0A2Z2NRC1_9GAMM</name>
<dbReference type="GO" id="GO:0003884">
    <property type="term" value="F:D-amino-acid oxidase activity"/>
    <property type="evidence" value="ECO:0007669"/>
    <property type="project" value="UniProtKB-EC"/>
</dbReference>
<dbReference type="Proteomes" id="UP000250079">
    <property type="component" value="Chromosome"/>
</dbReference>
<evidence type="ECO:0000313" key="11">
    <source>
        <dbReference type="Proteomes" id="UP000250079"/>
    </source>
</evidence>
<evidence type="ECO:0000256" key="2">
    <source>
        <dbReference type="ARBA" id="ARBA00006730"/>
    </source>
</evidence>
<accession>A0A2Z2NRC1</accession>
<proteinExistence type="inferred from homology"/>
<evidence type="ECO:0000256" key="1">
    <source>
        <dbReference type="ARBA" id="ARBA00001974"/>
    </source>
</evidence>
<evidence type="ECO:0000256" key="3">
    <source>
        <dbReference type="ARBA" id="ARBA00022630"/>
    </source>
</evidence>
<dbReference type="InterPro" id="IPR023209">
    <property type="entry name" value="DAO"/>
</dbReference>
<reference evidence="10 11" key="1">
    <citation type="submission" date="2016-12" db="EMBL/GenBank/DDBJ databases">
        <authorList>
            <person name="Song W.-J."/>
            <person name="Kurnit D.M."/>
        </authorList>
    </citation>
    <scope>NUCLEOTIDE SEQUENCE [LARGE SCALE GENOMIC DNA]</scope>
    <source>
        <strain evidence="10 11">IMCC3135</strain>
    </source>
</reference>
<organism evidence="10 11">
    <name type="scientific">Granulosicoccus antarcticus IMCC3135</name>
    <dbReference type="NCBI Taxonomy" id="1192854"/>
    <lineage>
        <taxon>Bacteria</taxon>
        <taxon>Pseudomonadati</taxon>
        <taxon>Pseudomonadota</taxon>
        <taxon>Gammaproteobacteria</taxon>
        <taxon>Chromatiales</taxon>
        <taxon>Granulosicoccaceae</taxon>
        <taxon>Granulosicoccus</taxon>
    </lineage>
</organism>
<dbReference type="GO" id="GO:0046416">
    <property type="term" value="P:D-amino acid metabolic process"/>
    <property type="evidence" value="ECO:0007669"/>
    <property type="project" value="InterPro"/>
</dbReference>
<dbReference type="Gene3D" id="3.50.50.60">
    <property type="entry name" value="FAD/NAD(P)-binding domain"/>
    <property type="match status" value="1"/>
</dbReference>
<evidence type="ECO:0000256" key="6">
    <source>
        <dbReference type="ARBA" id="ARBA00039101"/>
    </source>
</evidence>
<comment type="cofactor">
    <cofactor evidence="1">
        <name>FAD</name>
        <dbReference type="ChEBI" id="CHEBI:57692"/>
    </cofactor>
</comment>
<protein>
    <recommendedName>
        <fullName evidence="7">D-amino-acid oxidase</fullName>
        <ecNumber evidence="6">1.4.3.3</ecNumber>
    </recommendedName>
</protein>
<dbReference type="PANTHER" id="PTHR11530">
    <property type="entry name" value="D-AMINO ACID OXIDASE"/>
    <property type="match status" value="1"/>
</dbReference>
<dbReference type="GO" id="GO:0071949">
    <property type="term" value="F:FAD binding"/>
    <property type="evidence" value="ECO:0007669"/>
    <property type="project" value="InterPro"/>
</dbReference>
<dbReference type="KEGG" id="gai:IMCC3135_19890"/>
<dbReference type="Pfam" id="PF01266">
    <property type="entry name" value="DAO"/>
    <property type="match status" value="1"/>
</dbReference>
<evidence type="ECO:0000256" key="7">
    <source>
        <dbReference type="ARBA" id="ARBA00039751"/>
    </source>
</evidence>
<dbReference type="EMBL" id="CP018632">
    <property type="protein sequence ID" value="ASJ74056.1"/>
    <property type="molecule type" value="Genomic_DNA"/>
</dbReference>
<keyword evidence="4" id="KW-0274">FAD</keyword>
<dbReference type="OrthoDB" id="9790035at2"/>
<gene>
    <name evidence="10" type="primary">thiO</name>
    <name evidence="10" type="ORF">IMCC3135_19890</name>
</gene>
<dbReference type="InterPro" id="IPR006076">
    <property type="entry name" value="FAD-dep_OxRdtase"/>
</dbReference>
<comment type="catalytic activity">
    <reaction evidence="8">
        <text>a D-alpha-amino acid + O2 + H2O = a 2-oxocarboxylate + H2O2 + NH4(+)</text>
        <dbReference type="Rhea" id="RHEA:21816"/>
        <dbReference type="ChEBI" id="CHEBI:15377"/>
        <dbReference type="ChEBI" id="CHEBI:15379"/>
        <dbReference type="ChEBI" id="CHEBI:16240"/>
        <dbReference type="ChEBI" id="CHEBI:28938"/>
        <dbReference type="ChEBI" id="CHEBI:35179"/>
        <dbReference type="ChEBI" id="CHEBI:59871"/>
        <dbReference type="EC" id="1.4.3.3"/>
    </reaction>
    <physiologicalReaction direction="left-to-right" evidence="8">
        <dbReference type="Rhea" id="RHEA:21817"/>
    </physiologicalReaction>
</comment>
<dbReference type="SUPFAM" id="SSF51905">
    <property type="entry name" value="FAD/NAD(P)-binding domain"/>
    <property type="match status" value="1"/>
</dbReference>
<evidence type="ECO:0000313" key="10">
    <source>
        <dbReference type="EMBL" id="ASJ74056.1"/>
    </source>
</evidence>
<evidence type="ECO:0000259" key="9">
    <source>
        <dbReference type="Pfam" id="PF01266"/>
    </source>
</evidence>
<keyword evidence="3" id="KW-0285">Flavoprotein</keyword>
<keyword evidence="11" id="KW-1185">Reference proteome</keyword>
<dbReference type="RefSeq" id="WP_088919144.1">
    <property type="nucleotide sequence ID" value="NZ_CP018632.1"/>
</dbReference>
<evidence type="ECO:0000256" key="4">
    <source>
        <dbReference type="ARBA" id="ARBA00022827"/>
    </source>
</evidence>
<comment type="similarity">
    <text evidence="2">Belongs to the DAMOX/DASOX family.</text>
</comment>
<dbReference type="Gene3D" id="3.30.9.10">
    <property type="entry name" value="D-Amino Acid Oxidase, subunit A, domain 2"/>
    <property type="match status" value="1"/>
</dbReference>
<evidence type="ECO:0000256" key="8">
    <source>
        <dbReference type="ARBA" id="ARBA00049547"/>
    </source>
</evidence>
<evidence type="ECO:0000256" key="5">
    <source>
        <dbReference type="ARBA" id="ARBA00023002"/>
    </source>
</evidence>
<dbReference type="InterPro" id="IPR036188">
    <property type="entry name" value="FAD/NAD-bd_sf"/>
</dbReference>
<dbReference type="AlphaFoldDB" id="A0A2Z2NRC1"/>
<dbReference type="PANTHER" id="PTHR11530:SF11">
    <property type="entry name" value="D-ASPARTATE OXIDASE"/>
    <property type="match status" value="1"/>
</dbReference>
<feature type="domain" description="FAD dependent oxidoreductase" evidence="9">
    <location>
        <begin position="7"/>
        <end position="320"/>
    </location>
</feature>